<name>A0ABS0IR61_9GAMM</name>
<keyword evidence="2" id="KW-1133">Transmembrane helix</keyword>
<feature type="transmembrane region" description="Helical" evidence="2">
    <location>
        <begin position="402"/>
        <end position="422"/>
    </location>
</feature>
<proteinExistence type="predicted"/>
<sequence length="523" mass="60479">MERTNYNWQQEINNTIVQSLATSFGLDFLLLKDKVGGDVDTTHNVRENIWATDTEKSNYENREKYDKDSYHKHQNYININKNGKQRKLNGELKDSYTGETFSQNDKINLDHIIAAHEIHNDPARLLAELNGEDLANRESNLTFTNETLNKSKKADSMSDFIKRLQSQQVEIKSEINILESKTQLSDNERKRLASLKNKEKANFEEMVAIDIKARKKYDAEIDNKYYTSSKFFSNTASSAINIGFRMGTRQMLGIIFAELWFELKDSIPKLISNHKSNFKFDSFLNEVGDIITNIWERLKIKFKDFFTEFKNGFFGGLLASVTTTLLNIFLTSTKLVGKLIRESWNSLISALKLMFFNPENLSLGDLLKSTTKIISTSISVILGSILTSWLNGILTFPFGNDMALFIGALASGLLTLAMCYFLEYSSLMQKVWSFLNKFRNKYELTLQYYQNVNQELDKYLEDLTKLEFNFDIIEMQKFVTSLQATNSEFERKLILNNEIKRNNIELPFDTNDDNSFSDWLNSL</sequence>
<feature type="transmembrane region" description="Helical" evidence="2">
    <location>
        <begin position="373"/>
        <end position="396"/>
    </location>
</feature>
<keyword evidence="1" id="KW-0175">Coiled coil</keyword>
<organism evidence="3 4">
    <name type="scientific">Proteus alimentorum</name>
    <dbReference type="NCBI Taxonomy" id="1973495"/>
    <lineage>
        <taxon>Bacteria</taxon>
        <taxon>Pseudomonadati</taxon>
        <taxon>Pseudomonadota</taxon>
        <taxon>Gammaproteobacteria</taxon>
        <taxon>Enterobacterales</taxon>
        <taxon>Morganellaceae</taxon>
        <taxon>Proteus</taxon>
    </lineage>
</organism>
<evidence type="ECO:0000313" key="3">
    <source>
        <dbReference type="EMBL" id="MBG2878482.1"/>
    </source>
</evidence>
<feature type="transmembrane region" description="Helical" evidence="2">
    <location>
        <begin position="312"/>
        <end position="331"/>
    </location>
</feature>
<evidence type="ECO:0000313" key="4">
    <source>
        <dbReference type="Proteomes" id="UP000614721"/>
    </source>
</evidence>
<reference evidence="3 4" key="1">
    <citation type="submission" date="2020-11" db="EMBL/GenBank/DDBJ databases">
        <title>Enhanced detection system for hospital associated transmission using whole genome sequencing surveillance.</title>
        <authorList>
            <person name="Harrison L.H."/>
            <person name="Van Tyne D."/>
            <person name="Marsh J.W."/>
            <person name="Griffith M.P."/>
            <person name="Snyder D.J."/>
            <person name="Cooper V.S."/>
            <person name="Mustapha M."/>
        </authorList>
    </citation>
    <scope>NUCLEOTIDE SEQUENCE [LARGE SCALE GENOMIC DNA]</scope>
    <source>
        <strain evidence="3 4">PR00075</strain>
    </source>
</reference>
<feature type="coiled-coil region" evidence="1">
    <location>
        <begin position="161"/>
        <end position="198"/>
    </location>
</feature>
<dbReference type="EMBL" id="JADSJP010000005">
    <property type="protein sequence ID" value="MBG2878482.1"/>
    <property type="molecule type" value="Genomic_DNA"/>
</dbReference>
<gene>
    <name evidence="3" type="ORF">I4902_04250</name>
</gene>
<keyword evidence="2" id="KW-0812">Transmembrane</keyword>
<protein>
    <submittedName>
        <fullName evidence="3">Cobalamin adenosyltransferase</fullName>
    </submittedName>
</protein>
<dbReference type="RefSeq" id="WP_196568042.1">
    <property type="nucleotide sequence ID" value="NZ_JADRYY010000022.1"/>
</dbReference>
<dbReference type="Proteomes" id="UP000614721">
    <property type="component" value="Unassembled WGS sequence"/>
</dbReference>
<evidence type="ECO:0000256" key="1">
    <source>
        <dbReference type="SAM" id="Coils"/>
    </source>
</evidence>
<comment type="caution">
    <text evidence="3">The sequence shown here is derived from an EMBL/GenBank/DDBJ whole genome shotgun (WGS) entry which is preliminary data.</text>
</comment>
<evidence type="ECO:0000256" key="2">
    <source>
        <dbReference type="SAM" id="Phobius"/>
    </source>
</evidence>
<keyword evidence="4" id="KW-1185">Reference proteome</keyword>
<keyword evidence="2" id="KW-0472">Membrane</keyword>
<accession>A0ABS0IR61</accession>